<sequence length="98" mass="11173">MEFRLFSLFFTPCPDPDPNSMSEKGMSGKEVWPLDLDDLVEVPPDDPFDFLRRECLGTAGKSCDGESWPWLEFRCCLMCRVVCVESRLGESADTSLER</sequence>
<proteinExistence type="predicted"/>
<reference evidence="1" key="1">
    <citation type="submission" date="2018-02" db="EMBL/GenBank/DDBJ databases">
        <authorList>
            <person name="Cohen D.B."/>
            <person name="Kent A.D."/>
        </authorList>
    </citation>
    <scope>NUCLEOTIDE SEQUENCE</scope>
</reference>
<evidence type="ECO:0000313" key="1">
    <source>
        <dbReference type="EMBL" id="SPD15464.1"/>
    </source>
</evidence>
<protein>
    <submittedName>
        <fullName evidence="1">Uncharacterized protein</fullName>
    </submittedName>
</protein>
<accession>A0A2N9HUT3</accession>
<dbReference type="AlphaFoldDB" id="A0A2N9HUT3"/>
<name>A0A2N9HUT3_FAGSY</name>
<organism evidence="1">
    <name type="scientific">Fagus sylvatica</name>
    <name type="common">Beechnut</name>
    <dbReference type="NCBI Taxonomy" id="28930"/>
    <lineage>
        <taxon>Eukaryota</taxon>
        <taxon>Viridiplantae</taxon>
        <taxon>Streptophyta</taxon>
        <taxon>Embryophyta</taxon>
        <taxon>Tracheophyta</taxon>
        <taxon>Spermatophyta</taxon>
        <taxon>Magnoliopsida</taxon>
        <taxon>eudicotyledons</taxon>
        <taxon>Gunneridae</taxon>
        <taxon>Pentapetalae</taxon>
        <taxon>rosids</taxon>
        <taxon>fabids</taxon>
        <taxon>Fagales</taxon>
        <taxon>Fagaceae</taxon>
        <taxon>Fagus</taxon>
    </lineage>
</organism>
<gene>
    <name evidence="1" type="ORF">FSB_LOCUS43346</name>
</gene>
<dbReference type="EMBL" id="OIVN01004107">
    <property type="protein sequence ID" value="SPD15464.1"/>
    <property type="molecule type" value="Genomic_DNA"/>
</dbReference>